<dbReference type="FunFam" id="3.40.50.300:FF:000327">
    <property type="entry name" value="ATP-binding cassette sub-family A member 3"/>
    <property type="match status" value="1"/>
</dbReference>
<keyword evidence="9 12" id="KW-0472">Membrane</keyword>
<dbReference type="SUPFAM" id="SSF52540">
    <property type="entry name" value="P-loop containing nucleoside triphosphate hydrolases"/>
    <property type="match status" value="2"/>
</dbReference>
<feature type="transmembrane region" description="Helical" evidence="12">
    <location>
        <begin position="22"/>
        <end position="42"/>
    </location>
</feature>
<evidence type="ECO:0000256" key="2">
    <source>
        <dbReference type="ARBA" id="ARBA00022448"/>
    </source>
</evidence>
<dbReference type="GO" id="GO:0005319">
    <property type="term" value="F:lipid transporter activity"/>
    <property type="evidence" value="ECO:0007669"/>
    <property type="project" value="TreeGrafter"/>
</dbReference>
<dbReference type="PANTHER" id="PTHR19229">
    <property type="entry name" value="ATP-BINDING CASSETTE TRANSPORTER SUBFAMILY A ABCA"/>
    <property type="match status" value="1"/>
</dbReference>
<feature type="domain" description="ABC transporter" evidence="13">
    <location>
        <begin position="530"/>
        <end position="763"/>
    </location>
</feature>
<keyword evidence="2" id="KW-0813">Transport</keyword>
<keyword evidence="5" id="KW-0547">Nucleotide-binding</keyword>
<keyword evidence="6" id="KW-0067">ATP-binding</keyword>
<comment type="catalytic activity">
    <reaction evidence="11">
        <text>cholesterol(in) + ATP + H2O = cholesterol(out) + ADP + phosphate + H(+)</text>
        <dbReference type="Rhea" id="RHEA:39051"/>
        <dbReference type="ChEBI" id="CHEBI:15377"/>
        <dbReference type="ChEBI" id="CHEBI:15378"/>
        <dbReference type="ChEBI" id="CHEBI:16113"/>
        <dbReference type="ChEBI" id="CHEBI:30616"/>
        <dbReference type="ChEBI" id="CHEBI:43474"/>
        <dbReference type="ChEBI" id="CHEBI:456216"/>
    </reaction>
    <physiologicalReaction direction="left-to-right" evidence="11">
        <dbReference type="Rhea" id="RHEA:39052"/>
    </physiologicalReaction>
</comment>
<feature type="transmembrane region" description="Helical" evidence="12">
    <location>
        <begin position="886"/>
        <end position="912"/>
    </location>
</feature>
<evidence type="ECO:0000256" key="12">
    <source>
        <dbReference type="SAM" id="Phobius"/>
    </source>
</evidence>
<keyword evidence="7 12" id="KW-1133">Transmembrane helix</keyword>
<feature type="transmembrane region" description="Helical" evidence="12">
    <location>
        <begin position="371"/>
        <end position="392"/>
    </location>
</feature>
<feature type="transmembrane region" description="Helical" evidence="12">
    <location>
        <begin position="960"/>
        <end position="980"/>
    </location>
</feature>
<feature type="transmembrane region" description="Helical" evidence="12">
    <location>
        <begin position="924"/>
        <end position="948"/>
    </location>
</feature>
<feature type="transmembrane region" description="Helical" evidence="12">
    <location>
        <begin position="345"/>
        <end position="364"/>
    </location>
</feature>
<dbReference type="PROSITE" id="PS50893">
    <property type="entry name" value="ABC_TRANSPORTER_2"/>
    <property type="match status" value="2"/>
</dbReference>
<feature type="domain" description="ABC transporter" evidence="13">
    <location>
        <begin position="1126"/>
        <end position="1359"/>
    </location>
</feature>
<dbReference type="GO" id="GO:0005737">
    <property type="term" value="C:cytoplasm"/>
    <property type="evidence" value="ECO:0007669"/>
    <property type="project" value="UniProtKB-ARBA"/>
</dbReference>
<evidence type="ECO:0000256" key="7">
    <source>
        <dbReference type="ARBA" id="ARBA00022989"/>
    </source>
</evidence>
<protein>
    <submittedName>
        <fullName evidence="14">ATP binding cassette subfamily A member 3</fullName>
    </submittedName>
</protein>
<evidence type="ECO:0000259" key="13">
    <source>
        <dbReference type="PROSITE" id="PS50893"/>
    </source>
</evidence>
<dbReference type="InterPro" id="IPR026082">
    <property type="entry name" value="ABCA"/>
</dbReference>
<name>A0A287CY85_ICTTR</name>
<reference evidence="14" key="3">
    <citation type="submission" date="2025-09" db="UniProtKB">
        <authorList>
            <consortium name="Ensembl"/>
        </authorList>
    </citation>
    <scope>IDENTIFICATION</scope>
</reference>
<dbReference type="Proteomes" id="UP000005215">
    <property type="component" value="Unassembled WGS sequence"/>
</dbReference>
<keyword evidence="10" id="KW-0325">Glycoprotein</keyword>
<proteinExistence type="predicted"/>
<evidence type="ECO:0000256" key="10">
    <source>
        <dbReference type="ARBA" id="ARBA00023180"/>
    </source>
</evidence>
<feature type="transmembrane region" description="Helical" evidence="12">
    <location>
        <begin position="261"/>
        <end position="283"/>
    </location>
</feature>
<evidence type="ECO:0000256" key="4">
    <source>
        <dbReference type="ARBA" id="ARBA00022737"/>
    </source>
</evidence>
<dbReference type="InterPro" id="IPR003439">
    <property type="entry name" value="ABC_transporter-like_ATP-bd"/>
</dbReference>
<dbReference type="Pfam" id="PF12698">
    <property type="entry name" value="ABC2_membrane_3"/>
    <property type="match status" value="2"/>
</dbReference>
<organism evidence="14 15">
    <name type="scientific">Ictidomys tridecemlineatus</name>
    <name type="common">Thirteen-lined ground squirrel</name>
    <name type="synonym">Spermophilus tridecemlineatus</name>
    <dbReference type="NCBI Taxonomy" id="43179"/>
    <lineage>
        <taxon>Eukaryota</taxon>
        <taxon>Metazoa</taxon>
        <taxon>Chordata</taxon>
        <taxon>Craniata</taxon>
        <taxon>Vertebrata</taxon>
        <taxon>Euteleostomi</taxon>
        <taxon>Mammalia</taxon>
        <taxon>Eutheria</taxon>
        <taxon>Euarchontoglires</taxon>
        <taxon>Glires</taxon>
        <taxon>Rodentia</taxon>
        <taxon>Sciuromorpha</taxon>
        <taxon>Sciuridae</taxon>
        <taxon>Xerinae</taxon>
        <taxon>Marmotini</taxon>
        <taxon>Ictidomys</taxon>
    </lineage>
</organism>
<dbReference type="EMBL" id="AGTP01095349">
    <property type="status" value="NOT_ANNOTATED_CDS"/>
    <property type="molecule type" value="Genomic_DNA"/>
</dbReference>
<reference evidence="15" key="1">
    <citation type="submission" date="2011-11" db="EMBL/GenBank/DDBJ databases">
        <title>The Draft Genome of Spermophilus tridecemlineatus.</title>
        <authorList>
            <consortium name="The Broad Institute Genome Assembly &amp; Analysis Group"/>
            <consortium name="Computational R&amp;D Group"/>
            <consortium name="and Sequencing Platform"/>
            <person name="Di Palma F."/>
            <person name="Alfoldi J."/>
            <person name="Johnson J."/>
            <person name="Berlin A."/>
            <person name="Gnerre S."/>
            <person name="Jaffe D."/>
            <person name="MacCallum I."/>
            <person name="Young S."/>
            <person name="Walker B.J."/>
            <person name="Lindblad-Toh K."/>
        </authorList>
    </citation>
    <scope>NUCLEOTIDE SEQUENCE [LARGE SCALE GENOMIC DNA]</scope>
</reference>
<dbReference type="CDD" id="cd03263">
    <property type="entry name" value="ABC_subfamily_A"/>
    <property type="match status" value="2"/>
</dbReference>
<dbReference type="Ensembl" id="ENSSTOT00000030933.1">
    <property type="protein sequence ID" value="ENSSTOP00000026295.1"/>
    <property type="gene ID" value="ENSSTOG00000013206.3"/>
</dbReference>
<keyword evidence="4" id="KW-0677">Repeat</keyword>
<evidence type="ECO:0000256" key="5">
    <source>
        <dbReference type="ARBA" id="ARBA00022741"/>
    </source>
</evidence>
<dbReference type="PANTHER" id="PTHR19229:SF98">
    <property type="entry name" value="PHOSPHOLIPID-TRANSPORTING ATPASE ABCA3"/>
    <property type="match status" value="1"/>
</dbReference>
<dbReference type="GO" id="GO:0016887">
    <property type="term" value="F:ATP hydrolysis activity"/>
    <property type="evidence" value="ECO:0007669"/>
    <property type="project" value="InterPro"/>
</dbReference>
<dbReference type="SMART" id="SM00382">
    <property type="entry name" value="AAA"/>
    <property type="match status" value="2"/>
</dbReference>
<keyword evidence="3 12" id="KW-0812">Transmembrane</keyword>
<evidence type="ECO:0000256" key="9">
    <source>
        <dbReference type="ARBA" id="ARBA00023136"/>
    </source>
</evidence>
<reference evidence="14" key="2">
    <citation type="submission" date="2025-08" db="UniProtKB">
        <authorList>
            <consortium name="Ensembl"/>
        </authorList>
    </citation>
    <scope>IDENTIFICATION</scope>
</reference>
<dbReference type="InterPro" id="IPR003593">
    <property type="entry name" value="AAA+_ATPase"/>
</dbReference>
<dbReference type="Pfam" id="PF00005">
    <property type="entry name" value="ABC_tran"/>
    <property type="match status" value="2"/>
</dbReference>
<evidence type="ECO:0000256" key="11">
    <source>
        <dbReference type="ARBA" id="ARBA00050894"/>
    </source>
</evidence>
<dbReference type="GO" id="GO:0012505">
    <property type="term" value="C:endomembrane system"/>
    <property type="evidence" value="ECO:0007669"/>
    <property type="project" value="UniProtKB-SubCell"/>
</dbReference>
<evidence type="ECO:0000256" key="3">
    <source>
        <dbReference type="ARBA" id="ARBA00022692"/>
    </source>
</evidence>
<comment type="subcellular location">
    <subcellularLocation>
        <location evidence="1">Endomembrane system</location>
        <topology evidence="1">Multi-pass membrane protein</topology>
    </subcellularLocation>
</comment>
<sequence length="1449" mass="163405">MAVLQQLALLLWKNYTLQKRKVLVTVLELFLPLLFSGILIWLRLKIQSENVPNATVYPGQSIQELPLFFTFPPPGDTWELAYIPSHSEAAKTITETVRKSLVINMRVRGFPSEKDFEDYVRYDNHSSNVLAAVVFQLASNHSKEPLPLAVKYHLRFSYTRRNYMWTQTGNFFLKKTEGWHTTSLFPLFPNPGPREPAFPDGGEPGYIREGFLAVQHAVDKAIMYYHANASAHQLFQKLTVVAKRFPFPPFISDPFLVAIQYQLPLLLMLSFTYTSLSIIRAVVQEKERRLKEYMRMMGLSSWLHWSAWFLMFFLFLLIVVSFMTLLFCVKVKKDVAVLSSSDPSLVLAFLLCFAISSISFSFMVSTFFSKANMAAAVGGFLYFFTYIPYFFVAPRYNWMTLTQKLFSCLLSNVAMAMGAQLIGKFEAKGTGIQWRDLLSPVNVDDDFCFGQVLGMLLLDSVLYGLVTWYVEAVFPGQFGVPQPWYFFLMPSYWCGNPRTVVGKEEEDSDPEKALRTEYFEAEPEDLVAGIKIKHLSKVFQVGNKDKTAVRDLNLNLYEGQITVLLGHNGAGKTTTLSMLTGLFPPTSGRAYISGYEISQDMVQIRKSLGLCPQHDILFDNLTVVEHLYFYAQLKGLSQQKCPEEVKQMLHILNLEDKRNSLCKFLSGGMKRKLSIGIALIAGSKVLMLDEPTSGMDAISRRAIWDLLQQQKSDRTILLTTHFMDEADLLGDRIAIMAKGELQCCGSSLFLKQKYGAGYHMTLVKEPHCNPEGISQLVHHHVPNATLESSVGAELSFILPKESTHRFESLFTKLENKQKELGIASFGASVTTMEEVFLRGRKGFDIALNLLFAMAFLASTFSILAVSERAVQAKHVQFVSGVHVATFWFSALLWDLISFLVPALLLLVVFRAFDVRAFTRDGHMADVLLLLMLYGWAIIPFMYLMSFFFSGASTAYTRLTIFNILSGIATFLVVTIMRIPAVKLEELSRTLDHVFLVLPNHCLGMAVSSFYENYETQRYCTSSEVAAHYCKKYNIKYQENFFAWSAPGVGRFMTSMAASGCAYLTLLFLIETNLLWRLRTFICAFQKRWTLEELHNRTSVLPEDQDVADERSRVLAPGLDILLHTPLTIRELSKVYEQQVPLLAVDRISLTVQKGECFGLLGFNGAGKTTTFKMLTGEEPITSGDAFVESYSISSDIGKVRQRMGYCPQFDALLDHMTGREMLVMYARLRGIPEHLIDPCVENTLRGLLLEPHANKLVRTYSGGNKRKLSTGIALIGDPAVIFLDEPSTGMDPVARRLLWDTVARARESGKAIVITSHSMEECEALCTRLAIMVQGQFKCLGSPQHLKSKFGSGYSLRAKVRSEGQQEALEEFKAFVDLTFPGSVLEDEHQGMVHYHLPGGNLSWAKVFGILEKAKEKYGVDDYSVSQISLEQVFLSFAHLQPPTAEEGR</sequence>
<evidence type="ECO:0000313" key="14">
    <source>
        <dbReference type="Ensembl" id="ENSSTOP00000026295.1"/>
    </source>
</evidence>
<dbReference type="InterPro" id="IPR017871">
    <property type="entry name" value="ABC_transporter-like_CS"/>
</dbReference>
<feature type="transmembrane region" description="Helical" evidence="12">
    <location>
        <begin position="845"/>
        <end position="866"/>
    </location>
</feature>
<evidence type="ECO:0000256" key="8">
    <source>
        <dbReference type="ARBA" id="ARBA00023055"/>
    </source>
</evidence>
<dbReference type="InterPro" id="IPR013525">
    <property type="entry name" value="ABC2_TM"/>
</dbReference>
<keyword evidence="8" id="KW-0445">Lipid transport</keyword>
<evidence type="ECO:0000256" key="6">
    <source>
        <dbReference type="ARBA" id="ARBA00022840"/>
    </source>
</evidence>
<dbReference type="FunFam" id="3.40.50.300:FF:000465">
    <property type="entry name" value="ATP-binding cassette, sub-family A (ABC1), member 3"/>
    <property type="match status" value="1"/>
</dbReference>
<evidence type="ECO:0000313" key="15">
    <source>
        <dbReference type="Proteomes" id="UP000005215"/>
    </source>
</evidence>
<dbReference type="Pfam" id="PF23321">
    <property type="entry name" value="R1_ABCA1"/>
    <property type="match status" value="1"/>
</dbReference>
<feature type="transmembrane region" description="Helical" evidence="12">
    <location>
        <begin position="303"/>
        <end position="325"/>
    </location>
</feature>
<dbReference type="Gene3D" id="3.40.50.300">
    <property type="entry name" value="P-loop containing nucleotide triphosphate hydrolases"/>
    <property type="match status" value="2"/>
</dbReference>
<dbReference type="InterPro" id="IPR056264">
    <property type="entry name" value="R2_ABCA1-4-like"/>
</dbReference>
<accession>A0A287CY85</accession>
<evidence type="ECO:0000256" key="1">
    <source>
        <dbReference type="ARBA" id="ARBA00004127"/>
    </source>
</evidence>
<dbReference type="GO" id="GO:0140359">
    <property type="term" value="F:ABC-type transporter activity"/>
    <property type="evidence" value="ECO:0007669"/>
    <property type="project" value="InterPro"/>
</dbReference>
<dbReference type="GeneTree" id="ENSGT00940000155289"/>
<dbReference type="GO" id="GO:0016020">
    <property type="term" value="C:membrane"/>
    <property type="evidence" value="ECO:0007669"/>
    <property type="project" value="InterPro"/>
</dbReference>
<keyword evidence="15" id="KW-1185">Reference proteome</keyword>
<gene>
    <name evidence="14" type="primary">ABCA3</name>
</gene>
<dbReference type="InterPro" id="IPR027417">
    <property type="entry name" value="P-loop_NTPase"/>
</dbReference>
<dbReference type="GO" id="GO:0005524">
    <property type="term" value="F:ATP binding"/>
    <property type="evidence" value="ECO:0007669"/>
    <property type="project" value="UniProtKB-KW"/>
</dbReference>
<dbReference type="PROSITE" id="PS00211">
    <property type="entry name" value="ABC_TRANSPORTER_1"/>
    <property type="match status" value="1"/>
</dbReference>